<feature type="repeat" description="ANK" evidence="11">
    <location>
        <begin position="1451"/>
        <end position="1483"/>
    </location>
</feature>
<reference evidence="18" key="1">
    <citation type="submission" date="2018-11" db="EMBL/GenBank/DDBJ databases">
        <authorList>
            <person name="Grassa J C."/>
        </authorList>
    </citation>
    <scope>NUCLEOTIDE SEQUENCE [LARGE SCALE GENOMIC DNA]</scope>
</reference>
<dbReference type="GO" id="GO:0008270">
    <property type="term" value="F:zinc ion binding"/>
    <property type="evidence" value="ECO:0007669"/>
    <property type="project" value="UniProtKB-KW"/>
</dbReference>
<feature type="domain" description="PH" evidence="15">
    <location>
        <begin position="1032"/>
        <end position="1166"/>
    </location>
</feature>
<feature type="domain" description="RRM" evidence="16">
    <location>
        <begin position="330"/>
        <end position="403"/>
    </location>
</feature>
<comment type="function">
    <text evidence="10">Probable RNA-binding protein that plays a role in meiosis and vegetative growth.</text>
</comment>
<dbReference type="PRINTS" id="PR00405">
    <property type="entry name" value="REVINTRACTNG"/>
</dbReference>
<sequence>MPSEVMEQRGVSLSAPSHLFDEIRFPSEKQVRKVKTVPEQVVGRSMQCLEMPQSNPNRVQAERQTTGGEGIGTIPGASWKPMDHDLKLWSDLRTKTESYSFDENKNFTSNIQHESSLFSSSLSDIFCRKLKLSANDVTYHQPSHTVISKDQEKPLNYFGEIEGKTIGSLLPDEDDLLSGMNDMMAYNANANNGDEFEDFDLFSNGGGLELGEDRLSAIQRKHDLVGGVLNGQAGCNGSAGEQPSRTLFVRNINSNIEDFELKALFEQYGEIRTLYTACKHRGFVMISYYDIRAARNAMKALQSKPMRRRNLDIHYSLPKDNPSEKDINQGILMVSNLDSSVSNSELHKIFGFYGEVKQIRQISDKYHSKLVEFYDVRAAEMAFCKLNKTNIAGKQITLEPGFPGGTRPGEINNSLDEMKFANQGMHGFHPHSFPENRDSLAHAIPSLSPNSITNMTSLGLGVRDGCISHVHGVNSANRHPVELKGAFGNGKSPVHDQHCAWNNSSSYQQPPSSSSPWHNSPTIVNGFHAHRFPQTQGFPRTSPHMLNSSSPLPHHIGSAPAVNPSLWERHAYSPETSGLHLGSLGSAGFPGSPQLHFMDISSHKIFSQVGGNCIDMTVNGAQHSSHRNGHIFPGRNPNKCNVGYAFINMIDPREIIPFYQAFNGKKWEKFNSEKVASLAYARIQGKSALIAHFQNSSLMNEDKRCRPILFHTDGPNAGDPEPFPMGTSIRPRLGRTRASGNEENNQGISSAFANQEEIIFELDSSSPVPVPEPCFFSNPAREGLEDGYDGDIAFASALETFGGETSDPDFMALGGPVLSRFASALRETAVYKEVLQSQVEHVLNDRLLQFVNVYLHDVKEARKRFEKASFTHDQAREKFLSVKKSTKTDVAAVIEQELNNARSSFDEARFNLVGALSDIEAKKRFEFLEAVSGMMDAHLRYFKQGYELLHEMEPYINQILTYAQQSREISNHEQVSLIERMLENKKQFDLETKESLNGSHNSTNGDSMQPFAWRSHKEIEAVMQSAAKGKVQTIRQGYLSKRSSNLRGDWKRRFFVLDSRGMLFYYRKQWGWPSGSQSTPQKKGSFENGHGLLSRLLSSHHHGGANDERSAHHTVNLLTSTIKIDADQTDLRFCFRIISPSKTYTLQAENAIDRMDWVEKITGVIASLLSFQGGPERNLSESPTGSDEFYSASDSSSFRSSPDVDHKAVEDHFSKMYHTNNPSGVSRSFKSHKDGWKNEKPLDILKRVRGNEICADCGAPEPDWASLNLGILICIECSGVHRNLGVHISKVRSLTLDVKAWHNSVLTLFESLGNIYTNSIWEELLYSRSNYQADGVLTGPSKPSKLFFMRKPCHDDPISLKERFIHAKYSEKAFVRQAKDNKNLYSLEQQVWRGVCVNDKKAVYRYIVCTDVDVNSTSGGQALKYNSREKSSTTNLIPLEKNEKLIEDIPEGCSLLHLACITADIGMVELLLQYGANMNVSDTRGQTPLHYCIIRGKYAIAKLLITSIFAAKDTVKLGLRKRIGAGLTVQITSDPWLPVMDRTTPSPIVPGLENFTVNSLFQVGQQRWDPDVVCDLFSPTEAAIILGTPITQSGGDDTWYWIAEKNGFYSVRSAYKLLQDQKPQSDNPEGHHFWKKLWGLKVPPKTKDLVWRAASNCLVTKAIWSARNDLIWQQRVRTVRDVVVFASSRLDQYIKAQGRGNIPLLSPLKEGDGLERWIKPNSGIKLNVDAATFDRDSKHGFGCVVRDNNGELLSVIASFKNGKVSPELAEIMGIREALSWLKGNNYTRAVIESDSLVCVEAIRSAERFASGLGLVVEECKKMFKSLSNVSLCFVKRSANCAAHFIARHSISLIERMFPINSVPVELMSILKSDCSS</sequence>
<dbReference type="Gene3D" id="1.10.220.150">
    <property type="entry name" value="Arf GTPase activating protein"/>
    <property type="match status" value="1"/>
</dbReference>
<evidence type="ECO:0000256" key="13">
    <source>
        <dbReference type="PROSITE-ProRule" id="PRU00288"/>
    </source>
</evidence>
<evidence type="ECO:0000256" key="12">
    <source>
        <dbReference type="PROSITE-ProRule" id="PRU00176"/>
    </source>
</evidence>
<dbReference type="Pfam" id="PF16746">
    <property type="entry name" value="BAR_3"/>
    <property type="match status" value="1"/>
</dbReference>
<dbReference type="EMBL" id="UZAU01000228">
    <property type="status" value="NOT_ANNOTATED_CDS"/>
    <property type="molecule type" value="Genomic_DNA"/>
</dbReference>
<dbReference type="FunFam" id="3.30.70.330:FF:000063">
    <property type="entry name" value="MEI2-like protein 5 isoform 2"/>
    <property type="match status" value="1"/>
</dbReference>
<evidence type="ECO:0000256" key="7">
    <source>
        <dbReference type="ARBA" id="ARBA00023043"/>
    </source>
</evidence>
<proteinExistence type="predicted"/>
<evidence type="ECO:0000256" key="8">
    <source>
        <dbReference type="ARBA" id="ARBA00023054"/>
    </source>
</evidence>
<dbReference type="PANTHER" id="PTHR23180:SF405">
    <property type="entry name" value="ADP-RIBOSYLATION FACTOR GTPASE-ACTIVATING PROTEIN AGD1"/>
    <property type="match status" value="1"/>
</dbReference>
<dbReference type="Pfam" id="PF12796">
    <property type="entry name" value="Ank_2"/>
    <property type="match status" value="1"/>
</dbReference>
<dbReference type="Pfam" id="PF04059">
    <property type="entry name" value="RRM_2"/>
    <property type="match status" value="1"/>
</dbReference>
<dbReference type="InterPro" id="IPR000504">
    <property type="entry name" value="RRM_dom"/>
</dbReference>
<keyword evidence="1" id="KW-0343">GTPase activation</keyword>
<reference evidence="18" key="2">
    <citation type="submission" date="2021-03" db="UniProtKB">
        <authorList>
            <consortium name="EnsemblPlants"/>
        </authorList>
    </citation>
    <scope>IDENTIFICATION</scope>
</reference>
<evidence type="ECO:0000259" key="16">
    <source>
        <dbReference type="PROSITE" id="PS50102"/>
    </source>
</evidence>
<name>A0A803NVK9_CANSA</name>
<dbReference type="SMART" id="SM00105">
    <property type="entry name" value="ArfGap"/>
    <property type="match status" value="1"/>
</dbReference>
<dbReference type="Gene3D" id="1.25.40.20">
    <property type="entry name" value="Ankyrin repeat-containing domain"/>
    <property type="match status" value="1"/>
</dbReference>
<evidence type="ECO:0000256" key="11">
    <source>
        <dbReference type="PROSITE-ProRule" id="PRU00023"/>
    </source>
</evidence>
<dbReference type="FunFam" id="1.10.220.150:FF:000019">
    <property type="entry name" value="ADP-ribosylation factor GTPase-activating protein AGD1"/>
    <property type="match status" value="1"/>
</dbReference>
<feature type="region of interest" description="Disordered" evidence="14">
    <location>
        <begin position="494"/>
        <end position="520"/>
    </location>
</feature>
<evidence type="ECO:0000259" key="15">
    <source>
        <dbReference type="PROSITE" id="PS50003"/>
    </source>
</evidence>
<dbReference type="InterPro" id="IPR036770">
    <property type="entry name" value="Ankyrin_rpt-contain_sf"/>
</dbReference>
<dbReference type="InterPro" id="IPR036397">
    <property type="entry name" value="RNaseH_sf"/>
</dbReference>
<dbReference type="PROSITE" id="PS50297">
    <property type="entry name" value="ANK_REP_REGION"/>
    <property type="match status" value="1"/>
</dbReference>
<keyword evidence="6 12" id="KW-0694">RNA-binding</keyword>
<dbReference type="InterPro" id="IPR011993">
    <property type="entry name" value="PH-like_dom_sf"/>
</dbReference>
<dbReference type="PROSITE" id="PS50102">
    <property type="entry name" value="RRM"/>
    <property type="match status" value="2"/>
</dbReference>
<feature type="compositionally biased region" description="Low complexity" evidence="14">
    <location>
        <begin position="1186"/>
        <end position="1201"/>
    </location>
</feature>
<dbReference type="PANTHER" id="PTHR23180">
    <property type="entry name" value="CENTAURIN/ARF"/>
    <property type="match status" value="1"/>
</dbReference>
<dbReference type="Pfam" id="PF01412">
    <property type="entry name" value="ArfGap"/>
    <property type="match status" value="1"/>
</dbReference>
<dbReference type="PROSITE" id="PS50003">
    <property type="entry name" value="PH_DOMAIN"/>
    <property type="match status" value="1"/>
</dbReference>
<dbReference type="Pfam" id="PF13456">
    <property type="entry name" value="RVT_3"/>
    <property type="match status" value="1"/>
</dbReference>
<evidence type="ECO:0000256" key="6">
    <source>
        <dbReference type="ARBA" id="ARBA00022884"/>
    </source>
</evidence>
<feature type="domain" description="RRM" evidence="16">
    <location>
        <begin position="245"/>
        <end position="318"/>
    </location>
</feature>
<dbReference type="CDD" id="cd12524">
    <property type="entry name" value="RRM1_MEI2_like"/>
    <property type="match status" value="1"/>
</dbReference>
<dbReference type="InterPro" id="IPR001849">
    <property type="entry name" value="PH_domain"/>
</dbReference>
<dbReference type="EnsemblPlants" id="evm.model.02.1919">
    <property type="protein sequence ID" value="cds.evm.model.02.1919"/>
    <property type="gene ID" value="evm.TU.02.1919"/>
</dbReference>
<dbReference type="SMART" id="SM00233">
    <property type="entry name" value="PH"/>
    <property type="match status" value="1"/>
</dbReference>
<dbReference type="PROSITE" id="PS50088">
    <property type="entry name" value="ANK_REPEAT"/>
    <property type="match status" value="1"/>
</dbReference>
<dbReference type="SUPFAM" id="SSF54928">
    <property type="entry name" value="RNA-binding domain, RBD"/>
    <property type="match status" value="2"/>
</dbReference>
<dbReference type="InterPro" id="IPR035979">
    <property type="entry name" value="RBD_domain_sf"/>
</dbReference>
<dbReference type="InterPro" id="IPR012337">
    <property type="entry name" value="RNaseH-like_sf"/>
</dbReference>
<dbReference type="InterPro" id="IPR037278">
    <property type="entry name" value="ARFGAP/RecO"/>
</dbReference>
<dbReference type="SUPFAM" id="SSF57863">
    <property type="entry name" value="ArfGap/RecO-like zinc finger"/>
    <property type="match status" value="1"/>
</dbReference>
<dbReference type="CDD" id="cd13250">
    <property type="entry name" value="PH_ACAP"/>
    <property type="match status" value="1"/>
</dbReference>
<dbReference type="Gene3D" id="2.30.29.30">
    <property type="entry name" value="Pleckstrin-homology domain (PH domain)/Phosphotyrosine-binding domain (PTB)"/>
    <property type="match status" value="1"/>
</dbReference>
<dbReference type="InterPro" id="IPR034453">
    <property type="entry name" value="MEI2-like_RRM1"/>
</dbReference>
<dbReference type="SUPFAM" id="SSF53098">
    <property type="entry name" value="Ribonuclease H-like"/>
    <property type="match status" value="1"/>
</dbReference>
<evidence type="ECO:0000313" key="19">
    <source>
        <dbReference type="Proteomes" id="UP000596661"/>
    </source>
</evidence>
<dbReference type="Pfam" id="PF00076">
    <property type="entry name" value="RRM_1"/>
    <property type="match status" value="2"/>
</dbReference>
<dbReference type="SMART" id="SM00721">
    <property type="entry name" value="BAR"/>
    <property type="match status" value="1"/>
</dbReference>
<dbReference type="GO" id="GO:0045836">
    <property type="term" value="P:positive regulation of meiotic nuclear division"/>
    <property type="evidence" value="ECO:0007669"/>
    <property type="project" value="UniProtKB-ARBA"/>
</dbReference>
<dbReference type="FunFam" id="3.30.70.330:FF:000101">
    <property type="entry name" value="Protein MEI2-like 1"/>
    <property type="match status" value="1"/>
</dbReference>
<accession>A0A803NVK9</accession>
<dbReference type="GO" id="GO:0004523">
    <property type="term" value="F:RNA-DNA hybrid ribonuclease activity"/>
    <property type="evidence" value="ECO:0007669"/>
    <property type="project" value="InterPro"/>
</dbReference>
<organism evidence="18 19">
    <name type="scientific">Cannabis sativa</name>
    <name type="common">Hemp</name>
    <name type="synonym">Marijuana</name>
    <dbReference type="NCBI Taxonomy" id="3483"/>
    <lineage>
        <taxon>Eukaryota</taxon>
        <taxon>Viridiplantae</taxon>
        <taxon>Streptophyta</taxon>
        <taxon>Embryophyta</taxon>
        <taxon>Tracheophyta</taxon>
        <taxon>Spermatophyta</taxon>
        <taxon>Magnoliopsida</taxon>
        <taxon>eudicotyledons</taxon>
        <taxon>Gunneridae</taxon>
        <taxon>Pentapetalae</taxon>
        <taxon>rosids</taxon>
        <taxon>fabids</taxon>
        <taxon>Rosales</taxon>
        <taxon>Cannabaceae</taxon>
        <taxon>Cannabis</taxon>
    </lineage>
</organism>
<dbReference type="CDD" id="cd08204">
    <property type="entry name" value="ArfGap"/>
    <property type="match status" value="1"/>
</dbReference>
<evidence type="ECO:0000256" key="3">
    <source>
        <dbReference type="ARBA" id="ARBA00022737"/>
    </source>
</evidence>
<feature type="region of interest" description="Disordered" evidence="14">
    <location>
        <begin position="1175"/>
        <end position="1203"/>
    </location>
</feature>
<dbReference type="SUPFAM" id="SSF103657">
    <property type="entry name" value="BAR/IMD domain-like"/>
    <property type="match status" value="1"/>
</dbReference>
<keyword evidence="5" id="KW-0862">Zinc</keyword>
<dbReference type="GO" id="GO:0045927">
    <property type="term" value="P:positive regulation of growth"/>
    <property type="evidence" value="ECO:0007669"/>
    <property type="project" value="UniProtKB-ARBA"/>
</dbReference>
<evidence type="ECO:0000256" key="5">
    <source>
        <dbReference type="ARBA" id="ARBA00022833"/>
    </source>
</evidence>
<protein>
    <submittedName>
        <fullName evidence="18">Uncharacterized protein</fullName>
    </submittedName>
</protein>
<feature type="compositionally biased region" description="Low complexity" evidence="14">
    <location>
        <begin position="501"/>
        <end position="520"/>
    </location>
</feature>
<evidence type="ECO:0000256" key="9">
    <source>
        <dbReference type="ARBA" id="ARBA00023254"/>
    </source>
</evidence>
<dbReference type="Gene3D" id="3.30.420.10">
    <property type="entry name" value="Ribonuclease H-like superfamily/Ribonuclease H"/>
    <property type="match status" value="1"/>
</dbReference>
<dbReference type="SMART" id="SM00360">
    <property type="entry name" value="RRM"/>
    <property type="match status" value="2"/>
</dbReference>
<dbReference type="Gene3D" id="1.20.1270.60">
    <property type="entry name" value="Arfaptin homology (AH) domain/BAR domain"/>
    <property type="match status" value="1"/>
</dbReference>
<evidence type="ECO:0000256" key="1">
    <source>
        <dbReference type="ARBA" id="ARBA00022468"/>
    </source>
</evidence>
<dbReference type="GO" id="GO:0005096">
    <property type="term" value="F:GTPase activator activity"/>
    <property type="evidence" value="ECO:0007669"/>
    <property type="project" value="UniProtKB-KW"/>
</dbReference>
<evidence type="ECO:0000256" key="14">
    <source>
        <dbReference type="SAM" id="MobiDB-lite"/>
    </source>
</evidence>
<evidence type="ECO:0000259" key="17">
    <source>
        <dbReference type="PROSITE" id="PS50115"/>
    </source>
</evidence>
<dbReference type="CDD" id="cd07606">
    <property type="entry name" value="BAR_SFC_plant"/>
    <property type="match status" value="1"/>
</dbReference>
<evidence type="ECO:0000313" key="18">
    <source>
        <dbReference type="EnsemblPlants" id="cds.evm.model.02.1919"/>
    </source>
</evidence>
<dbReference type="SMART" id="SM00248">
    <property type="entry name" value="ANK"/>
    <property type="match status" value="2"/>
</dbReference>
<dbReference type="InterPro" id="IPR007201">
    <property type="entry name" value="Mei2-like_Rrm_C"/>
</dbReference>
<dbReference type="CDD" id="cd06222">
    <property type="entry name" value="RNase_H_like"/>
    <property type="match status" value="1"/>
</dbReference>
<dbReference type="InterPro" id="IPR044730">
    <property type="entry name" value="RNase_H-like_dom_plant"/>
</dbReference>
<dbReference type="Gramene" id="evm.model.02.1919">
    <property type="protein sequence ID" value="cds.evm.model.02.1919"/>
    <property type="gene ID" value="evm.TU.02.1919"/>
</dbReference>
<dbReference type="PROSITE" id="PS50115">
    <property type="entry name" value="ARFGAP"/>
    <property type="match status" value="1"/>
</dbReference>
<dbReference type="InterPro" id="IPR027267">
    <property type="entry name" value="AH/BAR_dom_sf"/>
</dbReference>
<keyword evidence="19" id="KW-1185">Reference proteome</keyword>
<feature type="domain" description="Arf-GAP" evidence="17">
    <location>
        <begin position="1239"/>
        <end position="1382"/>
    </location>
</feature>
<evidence type="ECO:0000256" key="10">
    <source>
        <dbReference type="ARBA" id="ARBA00058438"/>
    </source>
</evidence>
<dbReference type="SUPFAM" id="SSF50729">
    <property type="entry name" value="PH domain-like"/>
    <property type="match status" value="1"/>
</dbReference>
<dbReference type="GO" id="GO:0003723">
    <property type="term" value="F:RNA binding"/>
    <property type="evidence" value="ECO:0007669"/>
    <property type="project" value="UniProtKB-UniRule"/>
</dbReference>
<dbReference type="InterPro" id="IPR038508">
    <property type="entry name" value="ArfGAP_dom_sf"/>
</dbReference>
<keyword evidence="4 13" id="KW-0863">Zinc-finger</keyword>
<dbReference type="InterPro" id="IPR045258">
    <property type="entry name" value="ACAP1/2/3-like"/>
</dbReference>
<keyword evidence="3" id="KW-0677">Repeat</keyword>
<evidence type="ECO:0000256" key="4">
    <source>
        <dbReference type="ARBA" id="ARBA00022771"/>
    </source>
</evidence>
<keyword evidence="2" id="KW-0479">Metal-binding</keyword>
<dbReference type="InterPro" id="IPR035670">
    <property type="entry name" value="AGD1/2/3/4_BAR_plant"/>
</dbReference>
<dbReference type="InterPro" id="IPR001164">
    <property type="entry name" value="ArfGAP_dom"/>
</dbReference>
<dbReference type="Proteomes" id="UP000596661">
    <property type="component" value="Chromosome 2"/>
</dbReference>
<dbReference type="GO" id="GO:0005737">
    <property type="term" value="C:cytoplasm"/>
    <property type="evidence" value="ECO:0007669"/>
    <property type="project" value="InterPro"/>
</dbReference>
<keyword evidence="8" id="KW-0175">Coiled coil</keyword>
<dbReference type="SUPFAM" id="SSF48403">
    <property type="entry name" value="Ankyrin repeat"/>
    <property type="match status" value="1"/>
</dbReference>
<dbReference type="InterPro" id="IPR004148">
    <property type="entry name" value="BAR_dom"/>
</dbReference>
<evidence type="ECO:0000256" key="2">
    <source>
        <dbReference type="ARBA" id="ARBA00022723"/>
    </source>
</evidence>
<dbReference type="Pfam" id="PF00169">
    <property type="entry name" value="PH"/>
    <property type="match status" value="1"/>
</dbReference>
<dbReference type="Gene3D" id="3.30.70.330">
    <property type="match status" value="2"/>
</dbReference>
<keyword evidence="7 11" id="KW-0040">ANK repeat</keyword>
<dbReference type="GO" id="GO:0051321">
    <property type="term" value="P:meiotic cell cycle"/>
    <property type="evidence" value="ECO:0007669"/>
    <property type="project" value="UniProtKB-KW"/>
</dbReference>
<keyword evidence="9" id="KW-0469">Meiosis</keyword>
<dbReference type="InterPro" id="IPR002110">
    <property type="entry name" value="Ankyrin_rpt"/>
</dbReference>
<dbReference type="InterPro" id="IPR002156">
    <property type="entry name" value="RNaseH_domain"/>
</dbReference>
<dbReference type="InterPro" id="IPR012677">
    <property type="entry name" value="Nucleotide-bd_a/b_plait_sf"/>
</dbReference>